<sequence>MSTPYNAPLTPPLTENDTRPQRASQQQHTTVTSPKASGVVTNGYTVYQDVFQSLSNFAMQNRLSALVDLALVADMNASSESRSEESRLILVAPLVLSYIILGELPSARITLSQLPENLAAHPLSRTLLKLLASLQNRAHPSVYKNAADVADVVQEPEFFDKKLAVIVKLLTDRLIRTFRHKMMELVARAYSSIHLSLAQTYLSLPEEDVYDAVKSYGWMYDSGTQVLHPLYTPMSLSSVDPFDAAVSTLSTVKLVVGGAAQLETTDHSRLKAEIDDIGPPEVWIKVRVAWSGKIVELDIAESDRVYDLKSLLFSMTNVPPDRQKILGLVKGKLPPEEETIANLKLTNGKKFSLIGTPMGNELKDPSQLELLPDVFNDLDVDFSENPEASQAYIADKRNQRKIRDATQRLRGNVNLMYPLREGKKLLVLDIDYTILDTKPLLEGSLPPTECARPRLHEFLETVYPHYDICIWHVLASQIYLHNPLTFFQDLISTIISCKNYALQINFVLDRTCMFKVFSERNGQQLMHHVKPLKVIWNLFPQYSNASNTIHVDDLGRNFALNPGEGLKISAFKEAHSTHAMEDRELEKLARYMVHIADVADLQTVNHKDWKKVARRLRHPQ</sequence>
<dbReference type="SMART" id="SM00577">
    <property type="entry name" value="CPDc"/>
    <property type="match status" value="1"/>
</dbReference>
<dbReference type="InterPro" id="IPR029071">
    <property type="entry name" value="Ubiquitin-like_domsf"/>
</dbReference>
<dbReference type="SUPFAM" id="SSF54236">
    <property type="entry name" value="Ubiquitin-like"/>
    <property type="match status" value="1"/>
</dbReference>
<evidence type="ECO:0008006" key="6">
    <source>
        <dbReference type="Google" id="ProtNLM"/>
    </source>
</evidence>
<dbReference type="AlphaFoldDB" id="A0A4S4L5P6"/>
<evidence type="ECO:0000313" key="4">
    <source>
        <dbReference type="EMBL" id="THH06715.1"/>
    </source>
</evidence>
<dbReference type="InterPro" id="IPR000626">
    <property type="entry name" value="Ubiquitin-like_dom"/>
</dbReference>
<dbReference type="SUPFAM" id="SSF56784">
    <property type="entry name" value="HAD-like"/>
    <property type="match status" value="1"/>
</dbReference>
<dbReference type="PROSITE" id="PS50969">
    <property type="entry name" value="FCP1"/>
    <property type="match status" value="1"/>
</dbReference>
<proteinExistence type="predicted"/>
<evidence type="ECO:0000256" key="1">
    <source>
        <dbReference type="SAM" id="MobiDB-lite"/>
    </source>
</evidence>
<feature type="region of interest" description="Disordered" evidence="1">
    <location>
        <begin position="1"/>
        <end position="36"/>
    </location>
</feature>
<comment type="caution">
    <text evidence="4">The sequence shown here is derived from an EMBL/GenBank/DDBJ whole genome shotgun (WGS) entry which is preliminary data.</text>
</comment>
<dbReference type="Pfam" id="PF10075">
    <property type="entry name" value="CSN8_PSD8_EIF3K"/>
    <property type="match status" value="1"/>
</dbReference>
<dbReference type="Pfam" id="PF00240">
    <property type="entry name" value="ubiquitin"/>
    <property type="match status" value="1"/>
</dbReference>
<name>A0A4S4L5P6_9AGAM</name>
<dbReference type="Gene3D" id="3.10.20.90">
    <property type="entry name" value="Phosphatidylinositol 3-kinase Catalytic Subunit, Chain A, domain 1"/>
    <property type="match status" value="1"/>
</dbReference>
<dbReference type="PANTHER" id="PTHR48493:SF1">
    <property type="entry name" value="UBIQUITIN-LIKE DOMAIN-CONTAINING CTD PHOSPHATASE 1"/>
    <property type="match status" value="1"/>
</dbReference>
<protein>
    <recommendedName>
        <fullName evidence="6">Ubiquitin-like domain-containing protein</fullName>
    </recommendedName>
</protein>
<dbReference type="InterPro" id="IPR036412">
    <property type="entry name" value="HAD-like_sf"/>
</dbReference>
<dbReference type="GO" id="GO:0004722">
    <property type="term" value="F:protein serine/threonine phosphatase activity"/>
    <property type="evidence" value="ECO:0007669"/>
    <property type="project" value="TreeGrafter"/>
</dbReference>
<dbReference type="EMBL" id="SGPK01000180">
    <property type="protein sequence ID" value="THH06715.1"/>
    <property type="molecule type" value="Genomic_DNA"/>
</dbReference>
<dbReference type="OrthoDB" id="1711508at2759"/>
<reference evidence="4 5" key="1">
    <citation type="submission" date="2019-02" db="EMBL/GenBank/DDBJ databases">
        <title>Genome sequencing of the rare red list fungi Phellinidium pouzarii.</title>
        <authorList>
            <person name="Buettner E."/>
            <person name="Kellner H."/>
        </authorList>
    </citation>
    <scope>NUCLEOTIDE SEQUENCE [LARGE SCALE GENOMIC DNA]</scope>
    <source>
        <strain evidence="4 5">DSM 108285</strain>
    </source>
</reference>
<dbReference type="GO" id="GO:0090364">
    <property type="term" value="P:regulation of proteasome assembly"/>
    <property type="evidence" value="ECO:0007669"/>
    <property type="project" value="InterPro"/>
</dbReference>
<feature type="compositionally biased region" description="Polar residues" evidence="1">
    <location>
        <begin position="21"/>
        <end position="36"/>
    </location>
</feature>
<dbReference type="InterPro" id="IPR023214">
    <property type="entry name" value="HAD_sf"/>
</dbReference>
<dbReference type="InterPro" id="IPR051658">
    <property type="entry name" value="UBLCP1"/>
</dbReference>
<feature type="domain" description="Ubiquitin-like" evidence="2">
    <location>
        <begin position="282"/>
        <end position="360"/>
    </location>
</feature>
<evidence type="ECO:0000259" key="3">
    <source>
        <dbReference type="PROSITE" id="PS50969"/>
    </source>
</evidence>
<organism evidence="4 5">
    <name type="scientific">Phellinidium pouzarii</name>
    <dbReference type="NCBI Taxonomy" id="167371"/>
    <lineage>
        <taxon>Eukaryota</taxon>
        <taxon>Fungi</taxon>
        <taxon>Dikarya</taxon>
        <taxon>Basidiomycota</taxon>
        <taxon>Agaricomycotina</taxon>
        <taxon>Agaricomycetes</taxon>
        <taxon>Hymenochaetales</taxon>
        <taxon>Hymenochaetaceae</taxon>
        <taxon>Phellinidium</taxon>
    </lineage>
</organism>
<dbReference type="InterPro" id="IPR033464">
    <property type="entry name" value="CSN8_PSD8_EIF3K"/>
</dbReference>
<keyword evidence="5" id="KW-1185">Reference proteome</keyword>
<feature type="domain" description="FCP1 homology" evidence="3">
    <location>
        <begin position="419"/>
        <end position="595"/>
    </location>
</feature>
<dbReference type="GO" id="GO:0005634">
    <property type="term" value="C:nucleus"/>
    <property type="evidence" value="ECO:0007669"/>
    <property type="project" value="TreeGrafter"/>
</dbReference>
<dbReference type="InterPro" id="IPR004274">
    <property type="entry name" value="FCP1_dom"/>
</dbReference>
<dbReference type="Gene3D" id="3.40.50.1000">
    <property type="entry name" value="HAD superfamily/HAD-like"/>
    <property type="match status" value="1"/>
</dbReference>
<evidence type="ECO:0000259" key="2">
    <source>
        <dbReference type="PROSITE" id="PS50053"/>
    </source>
</evidence>
<evidence type="ECO:0000313" key="5">
    <source>
        <dbReference type="Proteomes" id="UP000308199"/>
    </source>
</evidence>
<dbReference type="PROSITE" id="PS50053">
    <property type="entry name" value="UBIQUITIN_2"/>
    <property type="match status" value="1"/>
</dbReference>
<dbReference type="Pfam" id="PF03031">
    <property type="entry name" value="NIF"/>
    <property type="match status" value="1"/>
</dbReference>
<dbReference type="SMART" id="SM00213">
    <property type="entry name" value="UBQ"/>
    <property type="match status" value="1"/>
</dbReference>
<accession>A0A4S4L5P6</accession>
<dbReference type="PANTHER" id="PTHR48493">
    <property type="entry name" value="UBIQUITIN-LIKE DOMAIN-CONTAINING CTD PHOSPHATASE 1"/>
    <property type="match status" value="1"/>
</dbReference>
<dbReference type="Proteomes" id="UP000308199">
    <property type="component" value="Unassembled WGS sequence"/>
</dbReference>
<gene>
    <name evidence="4" type="ORF">EW145_g3892</name>
</gene>